<keyword evidence="5" id="KW-0150">Chloroplast</keyword>
<keyword evidence="5" id="KW-0934">Plastid</keyword>
<dbReference type="InterPro" id="IPR012340">
    <property type="entry name" value="NA-bd_OB-fold"/>
</dbReference>
<feature type="domain" description="S1 motif" evidence="4">
    <location>
        <begin position="119"/>
        <end position="183"/>
    </location>
</feature>
<name>A0A1Y9TM48_9RHOD</name>
<dbReference type="PANTHER" id="PTHR10724:SF7">
    <property type="entry name" value="SMALL RIBOSOMAL SUBUNIT PROTEIN BS1C"/>
    <property type="match status" value="1"/>
</dbReference>
<dbReference type="InterPro" id="IPR050437">
    <property type="entry name" value="Ribos_protein_bS1-like"/>
</dbReference>
<evidence type="ECO:0000256" key="1">
    <source>
        <dbReference type="ARBA" id="ARBA00006767"/>
    </source>
</evidence>
<feature type="domain" description="S1 motif" evidence="4">
    <location>
        <begin position="197"/>
        <end position="265"/>
    </location>
</feature>
<dbReference type="GO" id="GO:0003735">
    <property type="term" value="F:structural constituent of ribosome"/>
    <property type="evidence" value="ECO:0007669"/>
    <property type="project" value="TreeGrafter"/>
</dbReference>
<geneLocation type="chloroplast" evidence="5"/>
<dbReference type="GO" id="GO:1990904">
    <property type="term" value="C:ribonucleoprotein complex"/>
    <property type="evidence" value="ECO:0007669"/>
    <property type="project" value="UniProtKB-KW"/>
</dbReference>
<dbReference type="PROSITE" id="PS50126">
    <property type="entry name" value="S1"/>
    <property type="match status" value="3"/>
</dbReference>
<dbReference type="AlphaFoldDB" id="A0A1Y9TM48"/>
<evidence type="ECO:0000256" key="3">
    <source>
        <dbReference type="ARBA" id="ARBA00023274"/>
    </source>
</evidence>
<dbReference type="GO" id="GO:0005840">
    <property type="term" value="C:ribosome"/>
    <property type="evidence" value="ECO:0007669"/>
    <property type="project" value="UniProtKB-KW"/>
</dbReference>
<dbReference type="InterPro" id="IPR003029">
    <property type="entry name" value="S1_domain"/>
</dbReference>
<dbReference type="SMART" id="SM00316">
    <property type="entry name" value="S1"/>
    <property type="match status" value="3"/>
</dbReference>
<sequence>MIYSQNFSYIHQFTHKNFVQLIKKYDYKFNEGDIVAGIVFSIEYEGALVDIGASNVGYLSLNTLVSSGFDNFDQIIGIYETREFIIMDIKKKYPQLTLSVRYLEYIRAWERLKQIYLENLILRLHVSSYNKGGLIVNIEGLKAFVPNSHLIYHTNKKNWVNKLIPLKLLEVDEEKNLVVLSYICAILQTYKKKLFIGQIVTGVILNIESYGLFVDIGNIKGLLHISEIANYYIDNLHDIFTVGKSLQVMIVHLDLARGRISFSLKQIMSQQLINSY</sequence>
<dbReference type="SUPFAM" id="SSF50249">
    <property type="entry name" value="Nucleic acid-binding proteins"/>
    <property type="match status" value="3"/>
</dbReference>
<dbReference type="GeneID" id="32887434"/>
<accession>A0A1Y9TM48</accession>
<organism evidence="5">
    <name type="scientific">Bulboplastis apyrenoidosa</name>
    <dbReference type="NCBI Taxonomy" id="1070855"/>
    <lineage>
        <taxon>Eukaryota</taxon>
        <taxon>Rhodophyta</taxon>
        <taxon>Rhodellophyceae</taxon>
        <taxon>Dixoniellales</taxon>
        <taxon>Dixoniellaceae</taxon>
        <taxon>Bulboplastis</taxon>
    </lineage>
</organism>
<dbReference type="GO" id="GO:0006412">
    <property type="term" value="P:translation"/>
    <property type="evidence" value="ECO:0007669"/>
    <property type="project" value="TreeGrafter"/>
</dbReference>
<protein>
    <submittedName>
        <fullName evidence="5">30S ribosomal protein S1</fullName>
    </submittedName>
</protein>
<dbReference type="Gene3D" id="2.40.50.140">
    <property type="entry name" value="Nucleic acid-binding proteins"/>
    <property type="match status" value="3"/>
</dbReference>
<dbReference type="RefSeq" id="YP_009370246.1">
    <property type="nucleotide sequence ID" value="NC_034787.1"/>
</dbReference>
<dbReference type="GO" id="GO:0003729">
    <property type="term" value="F:mRNA binding"/>
    <property type="evidence" value="ECO:0007669"/>
    <property type="project" value="TreeGrafter"/>
</dbReference>
<reference evidence="5" key="1">
    <citation type="submission" date="2017-03" db="EMBL/GenBank/DDBJ databases">
        <title>The new red algal subphylum Proteorhodophytina comprises the largest and most divergent plastid genomes known.</title>
        <authorList>
            <person name="Munoz-Gomez S.A."/>
            <person name="Mejia-Franco F.G."/>
            <person name="Durnin K."/>
            <person name="Morgan C."/>
            <person name="Grisdale C.J."/>
            <person name="Archibald J.M."/>
            <person name="Slamovits C.H."/>
        </authorList>
    </citation>
    <scope>NUCLEOTIDE SEQUENCE</scope>
    <source>
        <strain evidence="5">NIES-2742</strain>
    </source>
</reference>
<gene>
    <name evidence="5" type="primary">rps1</name>
</gene>
<dbReference type="CDD" id="cd04465">
    <property type="entry name" value="S1_RPS1_repeat_ec2_hs2"/>
    <property type="match status" value="1"/>
</dbReference>
<evidence type="ECO:0000256" key="2">
    <source>
        <dbReference type="ARBA" id="ARBA00022980"/>
    </source>
</evidence>
<comment type="similarity">
    <text evidence="1">Belongs to the bacterial ribosomal protein bS1 family.</text>
</comment>
<feature type="domain" description="S1 motif" evidence="4">
    <location>
        <begin position="32"/>
        <end position="101"/>
    </location>
</feature>
<dbReference type="Pfam" id="PF00575">
    <property type="entry name" value="S1"/>
    <property type="match status" value="2"/>
</dbReference>
<keyword evidence="3" id="KW-0687">Ribonucleoprotein</keyword>
<keyword evidence="2 5" id="KW-0689">Ribosomal protein</keyword>
<dbReference type="EMBL" id="KY709209">
    <property type="protein sequence ID" value="ARO90735.1"/>
    <property type="molecule type" value="Genomic_DNA"/>
</dbReference>
<dbReference type="PANTHER" id="PTHR10724">
    <property type="entry name" value="30S RIBOSOMAL PROTEIN S1"/>
    <property type="match status" value="1"/>
</dbReference>
<proteinExistence type="inferred from homology"/>
<evidence type="ECO:0000313" key="5">
    <source>
        <dbReference type="EMBL" id="ARO90735.1"/>
    </source>
</evidence>
<evidence type="ECO:0000259" key="4">
    <source>
        <dbReference type="PROSITE" id="PS50126"/>
    </source>
</evidence>